<evidence type="ECO:0000256" key="1">
    <source>
        <dbReference type="ARBA" id="ARBA00004370"/>
    </source>
</evidence>
<evidence type="ECO:0000256" key="3">
    <source>
        <dbReference type="SAM" id="MobiDB-lite"/>
    </source>
</evidence>
<reference evidence="5" key="1">
    <citation type="submission" date="2018-07" db="EMBL/GenBank/DDBJ databases">
        <authorList>
            <person name="Gao Z.-S."/>
            <person name="Jia H.-M."/>
            <person name="Jia H.-J."/>
            <person name="Cai Q.-L."/>
            <person name="Wang Y."/>
            <person name="Zhao H.-B."/>
        </authorList>
    </citation>
    <scope>NUCLEOTIDE SEQUENCE</scope>
    <source>
        <tissue evidence="5">Leaves</tissue>
    </source>
</reference>
<organism evidence="5 7">
    <name type="scientific">Morella rubra</name>
    <name type="common">Chinese bayberry</name>
    <dbReference type="NCBI Taxonomy" id="262757"/>
    <lineage>
        <taxon>Eukaryota</taxon>
        <taxon>Viridiplantae</taxon>
        <taxon>Streptophyta</taxon>
        <taxon>Embryophyta</taxon>
        <taxon>Tracheophyta</taxon>
        <taxon>Spermatophyta</taxon>
        <taxon>Magnoliopsida</taxon>
        <taxon>eudicotyledons</taxon>
        <taxon>Gunneridae</taxon>
        <taxon>Pentapetalae</taxon>
        <taxon>rosids</taxon>
        <taxon>fabids</taxon>
        <taxon>Fagales</taxon>
        <taxon>Myricaceae</taxon>
        <taxon>Morella</taxon>
    </lineage>
</organism>
<reference evidence="5 7" key="2">
    <citation type="journal article" date="2019" name="Plant Biotechnol. J.">
        <title>The red bayberry genome and genetic basis of sex determination.</title>
        <authorList>
            <person name="Jia H.M."/>
            <person name="Jia H.J."/>
            <person name="Cai Q.L."/>
            <person name="Wang Y."/>
            <person name="Zhao H.B."/>
            <person name="Yang W.F."/>
            <person name="Wang G.Y."/>
            <person name="Li Y.H."/>
            <person name="Zhan D.L."/>
            <person name="Shen Y.T."/>
            <person name="Niu Q.F."/>
            <person name="Chang L."/>
            <person name="Qiu J."/>
            <person name="Zhao L."/>
            <person name="Xie H.B."/>
            <person name="Fu W.Y."/>
            <person name="Jin J."/>
            <person name="Li X.W."/>
            <person name="Jiao Y."/>
            <person name="Zhou C.C."/>
            <person name="Tu T."/>
            <person name="Chai C.Y."/>
            <person name="Gao J.L."/>
            <person name="Fan L.J."/>
            <person name="van de Weg E."/>
            <person name="Wang J.Y."/>
            <person name="Gao Z.S."/>
        </authorList>
    </citation>
    <scope>NUCLEOTIDE SEQUENCE [LARGE SCALE GENOMIC DNA]</scope>
    <source>
        <tissue evidence="5">Leaves</tissue>
    </source>
</reference>
<evidence type="ECO:0000313" key="6">
    <source>
        <dbReference type="EMBL" id="KAB1204091.1"/>
    </source>
</evidence>
<evidence type="ECO:0000313" key="7">
    <source>
        <dbReference type="Proteomes" id="UP000516437"/>
    </source>
</evidence>
<dbReference type="PANTHER" id="PTHR31234:SF68">
    <property type="entry name" value="EXPRESSED PROTEIN"/>
    <property type="match status" value="1"/>
</dbReference>
<dbReference type="PANTHER" id="PTHR31234">
    <property type="entry name" value="LATE EMBRYOGENESIS ABUNDANT (LEA) HYDROXYPROLINE-RICH GLYCOPROTEIN FAMILY"/>
    <property type="match status" value="1"/>
</dbReference>
<dbReference type="GO" id="GO:0005886">
    <property type="term" value="C:plasma membrane"/>
    <property type="evidence" value="ECO:0007669"/>
    <property type="project" value="TreeGrafter"/>
</dbReference>
<keyword evidence="2 4" id="KW-0472">Membrane</keyword>
<evidence type="ECO:0000256" key="2">
    <source>
        <dbReference type="ARBA" id="ARBA00023136"/>
    </source>
</evidence>
<keyword evidence="4" id="KW-0812">Transmembrane</keyword>
<accession>A0A6A1UUP3</accession>
<evidence type="ECO:0000313" key="5">
    <source>
        <dbReference type="EMBL" id="KAB1204082.1"/>
    </source>
</evidence>
<dbReference type="AlphaFoldDB" id="A0A6A1UUP3"/>
<dbReference type="EMBL" id="RXIC02000026">
    <property type="protein sequence ID" value="KAB1204082.1"/>
    <property type="molecule type" value="Genomic_DNA"/>
</dbReference>
<evidence type="ECO:0008006" key="8">
    <source>
        <dbReference type="Google" id="ProtNLM"/>
    </source>
</evidence>
<keyword evidence="7" id="KW-1185">Reference proteome</keyword>
<dbReference type="OrthoDB" id="996955at2759"/>
<dbReference type="InterPro" id="IPR044839">
    <property type="entry name" value="NDR1-like"/>
</dbReference>
<proteinExistence type="predicted"/>
<sequence length="260" mass="29421">MEERDPPVGNEDAPSKQSQTEELAAAFRPGTYVVQVPKDQIYRVPPPENALIAERHRKPPVSKNKKRPCRSCYLCFCFWVVAVVLLLGLIVGIICVLLKPEDPTFYVERLAVKSNSPSRNQLHSHPEYDVTFRANNPNAKIGILYKEGGVASLSFRQREIAVGKYPNFYQDNKNSKQFRIVFHGSNDIAMLPTEIEQSMTSHYPKVLVTFSVKMDIPARLRIGQLNSGSLIFVIACDVTVDTLAMDTRILSQKCRTKRRL</sequence>
<feature type="transmembrane region" description="Helical" evidence="4">
    <location>
        <begin position="72"/>
        <end position="94"/>
    </location>
</feature>
<name>A0A6A1UUP3_9ROSI</name>
<gene>
    <name evidence="5" type="ORF">CJ030_MR8G000768</name>
    <name evidence="6" type="ORF">CJ030_MR8G001603</name>
</gene>
<keyword evidence="4" id="KW-1133">Transmembrane helix</keyword>
<reference evidence="5" key="3">
    <citation type="submission" date="2019-09" db="EMBL/GenBank/DDBJ databases">
        <authorList>
            <person name="Gao Z."/>
        </authorList>
    </citation>
    <scope>NUCLEOTIDE SEQUENCE</scope>
    <source>
        <tissue evidence="5">Leaves</tissue>
    </source>
</reference>
<comment type="caution">
    <text evidence="5">The sequence shown here is derived from an EMBL/GenBank/DDBJ whole genome shotgun (WGS) entry which is preliminary data.</text>
</comment>
<dbReference type="Proteomes" id="UP000516437">
    <property type="component" value="Chromosome 8"/>
</dbReference>
<protein>
    <recommendedName>
        <fullName evidence="8">Late embryogenesis abundant protein LEA-2 subgroup domain-containing protein</fullName>
    </recommendedName>
</protein>
<feature type="region of interest" description="Disordered" evidence="3">
    <location>
        <begin position="1"/>
        <end position="21"/>
    </location>
</feature>
<comment type="subcellular location">
    <subcellularLocation>
        <location evidence="1">Membrane</location>
    </subcellularLocation>
</comment>
<dbReference type="GO" id="GO:0098542">
    <property type="term" value="P:defense response to other organism"/>
    <property type="evidence" value="ECO:0007669"/>
    <property type="project" value="InterPro"/>
</dbReference>
<evidence type="ECO:0000256" key="4">
    <source>
        <dbReference type="SAM" id="Phobius"/>
    </source>
</evidence>
<dbReference type="EMBL" id="RXIC02000026">
    <property type="protein sequence ID" value="KAB1204091.1"/>
    <property type="molecule type" value="Genomic_DNA"/>
</dbReference>